<dbReference type="RefSeq" id="WP_098468901.1">
    <property type="nucleotide sequence ID" value="NZ_PDJD01000001.1"/>
</dbReference>
<dbReference type="GO" id="GO:0003677">
    <property type="term" value="F:DNA binding"/>
    <property type="evidence" value="ECO:0007669"/>
    <property type="project" value="UniProtKB-KW"/>
</dbReference>
<dbReference type="Gene3D" id="1.10.260.40">
    <property type="entry name" value="lambda repressor-like DNA-binding domains"/>
    <property type="match status" value="1"/>
</dbReference>
<sequence length="77" mass="8478">MEQSHPVTGENIRRLLHEKRRSQADLARTLGVAQATISQKLSGARPLKATELTQIADFLDVTPGELFTTHPQATATR</sequence>
<keyword evidence="3" id="KW-1185">Reference proteome</keyword>
<accession>A0A2A9CZH5</accession>
<dbReference type="PROSITE" id="PS50943">
    <property type="entry name" value="HTH_CROC1"/>
    <property type="match status" value="1"/>
</dbReference>
<dbReference type="AlphaFoldDB" id="A0A2A9CZH5"/>
<dbReference type="EMBL" id="PDJD01000001">
    <property type="protein sequence ID" value="PFG19837.1"/>
    <property type="molecule type" value="Genomic_DNA"/>
</dbReference>
<comment type="caution">
    <text evidence="2">The sequence shown here is derived from an EMBL/GenBank/DDBJ whole genome shotgun (WGS) entry which is preliminary data.</text>
</comment>
<reference evidence="2 3" key="1">
    <citation type="submission" date="2017-10" db="EMBL/GenBank/DDBJ databases">
        <title>Sequencing the genomes of 1000 actinobacteria strains.</title>
        <authorList>
            <person name="Klenk H.-P."/>
        </authorList>
    </citation>
    <scope>NUCLEOTIDE SEQUENCE [LARGE SCALE GENOMIC DNA]</scope>
    <source>
        <strain evidence="2 3">DSM 21801</strain>
    </source>
</reference>
<feature type="domain" description="HTH cro/C1-type" evidence="1">
    <location>
        <begin position="12"/>
        <end position="66"/>
    </location>
</feature>
<dbReference type="SUPFAM" id="SSF47413">
    <property type="entry name" value="lambda repressor-like DNA-binding domains"/>
    <property type="match status" value="1"/>
</dbReference>
<name>A0A2A9CZH5_9MICO</name>
<organism evidence="2 3">
    <name type="scientific">Serinibacter salmoneus</name>
    <dbReference type="NCBI Taxonomy" id="556530"/>
    <lineage>
        <taxon>Bacteria</taxon>
        <taxon>Bacillati</taxon>
        <taxon>Actinomycetota</taxon>
        <taxon>Actinomycetes</taxon>
        <taxon>Micrococcales</taxon>
        <taxon>Beutenbergiaceae</taxon>
        <taxon>Serinibacter</taxon>
    </lineage>
</organism>
<dbReference type="InterPro" id="IPR010982">
    <property type="entry name" value="Lambda_DNA-bd_dom_sf"/>
</dbReference>
<dbReference type="OrthoDB" id="3626437at2"/>
<evidence type="ECO:0000313" key="2">
    <source>
        <dbReference type="EMBL" id="PFG19837.1"/>
    </source>
</evidence>
<gene>
    <name evidence="2" type="ORF">ATL40_1413</name>
</gene>
<evidence type="ECO:0000259" key="1">
    <source>
        <dbReference type="PROSITE" id="PS50943"/>
    </source>
</evidence>
<dbReference type="InterPro" id="IPR001387">
    <property type="entry name" value="Cro/C1-type_HTH"/>
</dbReference>
<keyword evidence="2" id="KW-0238">DNA-binding</keyword>
<dbReference type="Pfam" id="PF13443">
    <property type="entry name" value="HTH_26"/>
    <property type="match status" value="1"/>
</dbReference>
<dbReference type="SMART" id="SM00530">
    <property type="entry name" value="HTH_XRE"/>
    <property type="match status" value="1"/>
</dbReference>
<dbReference type="Proteomes" id="UP000224915">
    <property type="component" value="Unassembled WGS sequence"/>
</dbReference>
<evidence type="ECO:0000313" key="3">
    <source>
        <dbReference type="Proteomes" id="UP000224915"/>
    </source>
</evidence>
<dbReference type="CDD" id="cd00093">
    <property type="entry name" value="HTH_XRE"/>
    <property type="match status" value="1"/>
</dbReference>
<proteinExistence type="predicted"/>
<protein>
    <submittedName>
        <fullName evidence="2">DNA-binding Xre family transcriptional regulator</fullName>
    </submittedName>
</protein>